<reference evidence="3 4" key="1">
    <citation type="submission" date="2019-05" db="EMBL/GenBank/DDBJ databases">
        <authorList>
            <person name="Hariharan J."/>
            <person name="Choudoir M.J."/>
            <person name="Diebold P."/>
            <person name="Panke-Buisse K."/>
            <person name="Buckley D.H."/>
        </authorList>
    </citation>
    <scope>NUCLEOTIDE SEQUENCE [LARGE SCALE GENOMIC DNA]</scope>
    <source>
        <strain evidence="3 4">SUN51</strain>
    </source>
</reference>
<gene>
    <name evidence="3" type="ORF">FGF04_02810</name>
</gene>
<sequence>MTEQRPLRHIPNAELAVHALDGNRTAWSAPAARHLSVCPVCREQLTVYERVVEAGRHTYPGDVLQTPPPHVWEAVRADVAADRPRPPRGPRPAARDLLLCTAHLTLRCASALLRALSRALTRFRPDGPHRPRV</sequence>
<evidence type="ECO:0000256" key="2">
    <source>
        <dbReference type="ARBA" id="ARBA00023163"/>
    </source>
</evidence>
<comment type="caution">
    <text evidence="3">The sequence shown here is derived from an EMBL/GenBank/DDBJ whole genome shotgun (WGS) entry which is preliminary data.</text>
</comment>
<dbReference type="OrthoDB" id="4336942at2"/>
<dbReference type="InterPro" id="IPR041916">
    <property type="entry name" value="Anti_sigma_zinc_sf"/>
</dbReference>
<keyword evidence="2" id="KW-0804">Transcription</keyword>
<name>A0A5B0BMG2_9ACTN</name>
<evidence type="ECO:0008006" key="5">
    <source>
        <dbReference type="Google" id="ProtNLM"/>
    </source>
</evidence>
<dbReference type="Gene3D" id="1.10.10.1320">
    <property type="entry name" value="Anti-sigma factor, zinc-finger domain"/>
    <property type="match status" value="1"/>
</dbReference>
<keyword evidence="4" id="KW-1185">Reference proteome</keyword>
<protein>
    <recommendedName>
        <fullName evidence="5">Zinc-finger domain-containing protein</fullName>
    </recommendedName>
</protein>
<evidence type="ECO:0000313" key="3">
    <source>
        <dbReference type="EMBL" id="KAA0942611.1"/>
    </source>
</evidence>
<dbReference type="AlphaFoldDB" id="A0A5B0BMG2"/>
<keyword evidence="1" id="KW-0805">Transcription regulation</keyword>
<dbReference type="RefSeq" id="WP_149509587.1">
    <property type="nucleotide sequence ID" value="NZ_VDFC01000006.1"/>
</dbReference>
<organism evidence="3 4">
    <name type="scientific">Streptomyces apricus</name>
    <dbReference type="NCBI Taxonomy" id="1828112"/>
    <lineage>
        <taxon>Bacteria</taxon>
        <taxon>Bacillati</taxon>
        <taxon>Actinomycetota</taxon>
        <taxon>Actinomycetes</taxon>
        <taxon>Kitasatosporales</taxon>
        <taxon>Streptomycetaceae</taxon>
        <taxon>Streptomyces</taxon>
    </lineage>
</organism>
<accession>A0A5B0BMG2</accession>
<dbReference type="EMBL" id="VDFC01000006">
    <property type="protein sequence ID" value="KAA0942611.1"/>
    <property type="molecule type" value="Genomic_DNA"/>
</dbReference>
<evidence type="ECO:0000256" key="1">
    <source>
        <dbReference type="ARBA" id="ARBA00023015"/>
    </source>
</evidence>
<evidence type="ECO:0000313" key="4">
    <source>
        <dbReference type="Proteomes" id="UP000324965"/>
    </source>
</evidence>
<dbReference type="Proteomes" id="UP000324965">
    <property type="component" value="Unassembled WGS sequence"/>
</dbReference>
<proteinExistence type="predicted"/>